<evidence type="ECO:0000256" key="1">
    <source>
        <dbReference type="ARBA" id="ARBA00001936"/>
    </source>
</evidence>
<sequence length="342" mass="36765">LFLLLLWSVRSPLPPGPSSLPQCPPRPPGRPSPSSPPSPSRDLLPSIPPSPQDLLSPTASGNSFFSEFLTLPLPGPLTSPTPVPSTPPGPFPFPPRGPLLPTLQPLLSSKLIPACALHPPSFTTLPGTQRYPLFWRAPPSAPRYRNPQRGVGAGCLFSFPCPVRRGPACRWWSAGPPVSPSGPAGSRPPDSRGPAASRFSFPGGKCDPVDRDVVATALRETHEELGLQVQERSVWGVLEAVPDSKNSHIVPVVAQVGALESLCLTPNPQEVDDVFTLPLAHLLQDGNQGYTHFCVGGRYRYTLPVFLHGPYRVWGLTAIITERTLELLVPGAYRRRTHGPGL</sequence>
<keyword evidence="8" id="KW-0732">Signal</keyword>
<reference evidence="10" key="2">
    <citation type="submission" date="2025-08" db="UniProtKB">
        <authorList>
            <consortium name="Ensembl"/>
        </authorList>
    </citation>
    <scope>IDENTIFICATION</scope>
    <source>
        <strain evidence="10">Glennie</strain>
    </source>
</reference>
<dbReference type="PROSITE" id="PS51462">
    <property type="entry name" value="NUDIX"/>
    <property type="match status" value="1"/>
</dbReference>
<keyword evidence="4" id="KW-0378">Hydrolase</keyword>
<evidence type="ECO:0000256" key="7">
    <source>
        <dbReference type="SAM" id="MobiDB-lite"/>
    </source>
</evidence>
<organism evidence="10 11">
    <name type="scientific">Ornithorhynchus anatinus</name>
    <name type="common">Duckbill platypus</name>
    <dbReference type="NCBI Taxonomy" id="9258"/>
    <lineage>
        <taxon>Eukaryota</taxon>
        <taxon>Metazoa</taxon>
        <taxon>Chordata</taxon>
        <taxon>Craniata</taxon>
        <taxon>Vertebrata</taxon>
        <taxon>Euteleostomi</taxon>
        <taxon>Mammalia</taxon>
        <taxon>Monotremata</taxon>
        <taxon>Ornithorhynchidae</taxon>
        <taxon>Ornithorhynchus</taxon>
    </lineage>
</organism>
<dbReference type="InParanoid" id="A0A6I8N561"/>
<dbReference type="InterPro" id="IPR015797">
    <property type="entry name" value="NUDIX_hydrolase-like_dom_sf"/>
</dbReference>
<evidence type="ECO:0000313" key="10">
    <source>
        <dbReference type="Ensembl" id="ENSOANP00000036118.1"/>
    </source>
</evidence>
<name>A0A6I8N561_ORNAN</name>
<dbReference type="GO" id="GO:0010945">
    <property type="term" value="F:coenzyme A diphosphatase activity"/>
    <property type="evidence" value="ECO:0007669"/>
    <property type="project" value="InterPro"/>
</dbReference>
<dbReference type="AlphaFoldDB" id="A0A6I8N561"/>
<evidence type="ECO:0000256" key="4">
    <source>
        <dbReference type="ARBA" id="ARBA00022801"/>
    </source>
</evidence>
<feature type="signal peptide" evidence="8">
    <location>
        <begin position="1"/>
        <end position="18"/>
    </location>
</feature>
<dbReference type="SUPFAM" id="SSF55811">
    <property type="entry name" value="Nudix"/>
    <property type="match status" value="1"/>
</dbReference>
<dbReference type="Gene3D" id="3.90.79.10">
    <property type="entry name" value="Nucleoside Triphosphate Pyrophosphohydrolase"/>
    <property type="match status" value="1"/>
</dbReference>
<feature type="chain" id="PRO_5026184750" description="Nudix hydrolase domain-containing protein" evidence="8">
    <location>
        <begin position="19"/>
        <end position="342"/>
    </location>
</feature>
<evidence type="ECO:0000259" key="9">
    <source>
        <dbReference type="PROSITE" id="PS51462"/>
    </source>
</evidence>
<dbReference type="InterPro" id="IPR000086">
    <property type="entry name" value="NUDIX_hydrolase_dom"/>
</dbReference>
<protein>
    <recommendedName>
        <fullName evidence="9">Nudix hydrolase domain-containing protein</fullName>
    </recommendedName>
</protein>
<keyword evidence="11" id="KW-1185">Reference proteome</keyword>
<feature type="compositionally biased region" description="Pro residues" evidence="7">
    <location>
        <begin position="12"/>
        <end position="39"/>
    </location>
</feature>
<keyword evidence="3" id="KW-0479">Metal-binding</keyword>
<dbReference type="PANTHER" id="PTHR12992:SF11">
    <property type="entry name" value="MITOCHONDRIAL COENZYME A DIPHOSPHATASE NUDT8"/>
    <property type="match status" value="1"/>
</dbReference>
<feature type="domain" description="Nudix hydrolase" evidence="9">
    <location>
        <begin position="134"/>
        <end position="307"/>
    </location>
</feature>
<feature type="region of interest" description="Disordered" evidence="7">
    <location>
        <begin position="177"/>
        <end position="204"/>
    </location>
</feature>
<dbReference type="GeneTree" id="ENSGT00940000163889"/>
<evidence type="ECO:0000256" key="3">
    <source>
        <dbReference type="ARBA" id="ARBA00022723"/>
    </source>
</evidence>
<comment type="cofactor">
    <cofactor evidence="2">
        <name>Mg(2+)</name>
        <dbReference type="ChEBI" id="CHEBI:18420"/>
    </cofactor>
</comment>
<feature type="region of interest" description="Disordered" evidence="7">
    <location>
        <begin position="76"/>
        <end position="97"/>
    </location>
</feature>
<comment type="cofactor">
    <cofactor evidence="1">
        <name>Mn(2+)</name>
        <dbReference type="ChEBI" id="CHEBI:29035"/>
    </cofactor>
</comment>
<feature type="compositionally biased region" description="Low complexity" evidence="7">
    <location>
        <begin position="177"/>
        <end position="194"/>
    </location>
</feature>
<dbReference type="Ensembl" id="ENSOANT00000069684.1">
    <property type="protein sequence ID" value="ENSOANP00000036118.1"/>
    <property type="gene ID" value="ENSOANG00000046295.1"/>
</dbReference>
<evidence type="ECO:0000313" key="11">
    <source>
        <dbReference type="Proteomes" id="UP000002279"/>
    </source>
</evidence>
<evidence type="ECO:0000256" key="2">
    <source>
        <dbReference type="ARBA" id="ARBA00001946"/>
    </source>
</evidence>
<dbReference type="Bgee" id="ENSOANG00000046295">
    <property type="expression patterns" value="Expressed in heart and 7 other cell types or tissues"/>
</dbReference>
<reference evidence="10 11" key="1">
    <citation type="journal article" date="2008" name="Nature">
        <title>Genome analysis of the platypus reveals unique signatures of evolution.</title>
        <authorList>
            <person name="Warren W.C."/>
            <person name="Hillier L.W."/>
            <person name="Marshall Graves J.A."/>
            <person name="Birney E."/>
            <person name="Ponting C.P."/>
            <person name="Grutzner F."/>
            <person name="Belov K."/>
            <person name="Miller W."/>
            <person name="Clarke L."/>
            <person name="Chinwalla A.T."/>
            <person name="Yang S.P."/>
            <person name="Heger A."/>
            <person name="Locke D.P."/>
            <person name="Miethke P."/>
            <person name="Waters P.D."/>
            <person name="Veyrunes F."/>
            <person name="Fulton L."/>
            <person name="Fulton B."/>
            <person name="Graves T."/>
            <person name="Wallis J."/>
            <person name="Puente X.S."/>
            <person name="Lopez-Otin C."/>
            <person name="Ordonez G.R."/>
            <person name="Eichler E.E."/>
            <person name="Chen L."/>
            <person name="Cheng Z."/>
            <person name="Deakin J.E."/>
            <person name="Alsop A."/>
            <person name="Thompson K."/>
            <person name="Kirby P."/>
            <person name="Papenfuss A.T."/>
            <person name="Wakefield M.J."/>
            <person name="Olender T."/>
            <person name="Lancet D."/>
            <person name="Huttley G.A."/>
            <person name="Smit A.F."/>
            <person name="Pask A."/>
            <person name="Temple-Smith P."/>
            <person name="Batzer M.A."/>
            <person name="Walker J.A."/>
            <person name="Konkel M.K."/>
            <person name="Harris R.S."/>
            <person name="Whittington C.M."/>
            <person name="Wong E.S."/>
            <person name="Gemmell N.J."/>
            <person name="Buschiazzo E."/>
            <person name="Vargas Jentzsch I.M."/>
            <person name="Merkel A."/>
            <person name="Schmitz J."/>
            <person name="Zemann A."/>
            <person name="Churakov G."/>
            <person name="Kriegs J.O."/>
            <person name="Brosius J."/>
            <person name="Murchison E.P."/>
            <person name="Sachidanandam R."/>
            <person name="Smith C."/>
            <person name="Hannon G.J."/>
            <person name="Tsend-Ayush E."/>
            <person name="McMillan D."/>
            <person name="Attenborough R."/>
            <person name="Rens W."/>
            <person name="Ferguson-Smith M."/>
            <person name="Lefevre C.M."/>
            <person name="Sharp J.A."/>
            <person name="Nicholas K.R."/>
            <person name="Ray D.A."/>
            <person name="Kube M."/>
            <person name="Reinhardt R."/>
            <person name="Pringle T.H."/>
            <person name="Taylor J."/>
            <person name="Jones R.C."/>
            <person name="Nixon B."/>
            <person name="Dacheux J.L."/>
            <person name="Niwa H."/>
            <person name="Sekita Y."/>
            <person name="Huang X."/>
            <person name="Stark A."/>
            <person name="Kheradpour P."/>
            <person name="Kellis M."/>
            <person name="Flicek P."/>
            <person name="Chen Y."/>
            <person name="Webber C."/>
            <person name="Hardison R."/>
            <person name="Nelson J."/>
            <person name="Hallsworth-Pepin K."/>
            <person name="Delehaunty K."/>
            <person name="Markovic C."/>
            <person name="Minx P."/>
            <person name="Feng Y."/>
            <person name="Kremitzki C."/>
            <person name="Mitreva M."/>
            <person name="Glasscock J."/>
            <person name="Wylie T."/>
            <person name="Wohldmann P."/>
            <person name="Thiru P."/>
            <person name="Nhan M.N."/>
            <person name="Pohl C.S."/>
            <person name="Smith S.M."/>
            <person name="Hou S."/>
            <person name="Nefedov M."/>
            <person name="de Jong P.J."/>
            <person name="Renfree M.B."/>
            <person name="Mardis E.R."/>
            <person name="Wilson R.K."/>
        </authorList>
    </citation>
    <scope>NUCLEOTIDE SEQUENCE [LARGE SCALE GENOMIC DNA]</scope>
    <source>
        <strain evidence="10 11">Glennie</strain>
    </source>
</reference>
<evidence type="ECO:0000256" key="5">
    <source>
        <dbReference type="ARBA" id="ARBA00022842"/>
    </source>
</evidence>
<dbReference type="CDD" id="cd03426">
    <property type="entry name" value="NUDIX_CoAse_Nudt7"/>
    <property type="match status" value="1"/>
</dbReference>
<dbReference type="Pfam" id="PF00293">
    <property type="entry name" value="NUDIX"/>
    <property type="match status" value="1"/>
</dbReference>
<feature type="region of interest" description="Disordered" evidence="7">
    <location>
        <begin position="11"/>
        <end position="56"/>
    </location>
</feature>
<evidence type="ECO:0000256" key="6">
    <source>
        <dbReference type="ARBA" id="ARBA00023211"/>
    </source>
</evidence>
<dbReference type="PANTHER" id="PTHR12992">
    <property type="entry name" value="NUDIX HYDROLASE"/>
    <property type="match status" value="1"/>
</dbReference>
<keyword evidence="6" id="KW-0464">Manganese</keyword>
<accession>A0A6I8N561</accession>
<evidence type="ECO:0000256" key="8">
    <source>
        <dbReference type="SAM" id="SignalP"/>
    </source>
</evidence>
<dbReference type="InterPro" id="IPR045121">
    <property type="entry name" value="CoAse"/>
</dbReference>
<reference evidence="10" key="3">
    <citation type="submission" date="2025-09" db="UniProtKB">
        <authorList>
            <consortium name="Ensembl"/>
        </authorList>
    </citation>
    <scope>IDENTIFICATION</scope>
    <source>
        <strain evidence="10">Glennie</strain>
    </source>
</reference>
<dbReference type="GO" id="GO:0046872">
    <property type="term" value="F:metal ion binding"/>
    <property type="evidence" value="ECO:0007669"/>
    <property type="project" value="UniProtKB-KW"/>
</dbReference>
<keyword evidence="5" id="KW-0460">Magnesium</keyword>
<dbReference type="Proteomes" id="UP000002279">
    <property type="component" value="Chromosome 3"/>
</dbReference>
<proteinExistence type="predicted"/>